<dbReference type="EMBL" id="QLLG01000858">
    <property type="protein sequence ID" value="RMX61938.1"/>
    <property type="molecule type" value="Genomic_DNA"/>
</dbReference>
<keyword evidence="2" id="KW-1185">Reference proteome</keyword>
<accession>A0A3M6V6L4</accession>
<evidence type="ECO:0000313" key="2">
    <source>
        <dbReference type="Proteomes" id="UP000282087"/>
    </source>
</evidence>
<dbReference type="AlphaFoldDB" id="A0A3M6V6L4"/>
<proteinExistence type="predicted"/>
<dbReference type="STRING" id="542832.A0A3M6V6L4"/>
<protein>
    <submittedName>
        <fullName evidence="1">Uncharacterized protein</fullName>
    </submittedName>
</protein>
<organism evidence="1 2">
    <name type="scientific">Peronospora effusa</name>
    <dbReference type="NCBI Taxonomy" id="542832"/>
    <lineage>
        <taxon>Eukaryota</taxon>
        <taxon>Sar</taxon>
        <taxon>Stramenopiles</taxon>
        <taxon>Oomycota</taxon>
        <taxon>Peronosporomycetes</taxon>
        <taxon>Peronosporales</taxon>
        <taxon>Peronosporaceae</taxon>
        <taxon>Peronospora</taxon>
    </lineage>
</organism>
<evidence type="ECO:0000313" key="1">
    <source>
        <dbReference type="EMBL" id="RMX61938.1"/>
    </source>
</evidence>
<name>A0A3M6V6L4_9STRA</name>
<gene>
    <name evidence="1" type="ORF">DD238_008390</name>
</gene>
<sequence>MTVEAKHGLYNTETQKLTRGMEKLALEPMGDAAVYDLVRDTQDTMVEDALLQQQEQFRVKNEAILALIDAVRRKERR</sequence>
<comment type="caution">
    <text evidence="1">The sequence shown here is derived from an EMBL/GenBank/DDBJ whole genome shotgun (WGS) entry which is preliminary data.</text>
</comment>
<reference evidence="1 2" key="1">
    <citation type="submission" date="2018-06" db="EMBL/GenBank/DDBJ databases">
        <title>Comparative genomics of downy mildews reveals potential adaptations to biotrophy.</title>
        <authorList>
            <person name="Fletcher K."/>
            <person name="Klosterman S.J."/>
            <person name="Derevnina L."/>
            <person name="Martin F."/>
            <person name="Koike S."/>
            <person name="Reyes Chin-Wo S."/>
            <person name="Mou B."/>
            <person name="Michelmore R."/>
        </authorList>
    </citation>
    <scope>NUCLEOTIDE SEQUENCE [LARGE SCALE GENOMIC DNA]</scope>
    <source>
        <strain evidence="1 2">R14</strain>
    </source>
</reference>
<dbReference type="Proteomes" id="UP000282087">
    <property type="component" value="Unassembled WGS sequence"/>
</dbReference>